<dbReference type="RefSeq" id="WP_046147731.1">
    <property type="nucleotide sequence ID" value="NZ_KQ033914.1"/>
</dbReference>
<name>A0A0F5INY5_9BACT</name>
<dbReference type="SUPFAM" id="SSF53167">
    <property type="entry name" value="Purine and uridine phosphorylases"/>
    <property type="match status" value="1"/>
</dbReference>
<gene>
    <name evidence="5" type="ORF">HMPREF1535_04694</name>
</gene>
<dbReference type="Pfam" id="PF01048">
    <property type="entry name" value="PNP_UDP_1"/>
    <property type="match status" value="1"/>
</dbReference>
<dbReference type="EC" id="2.4.2.3" evidence="1"/>
<accession>A0A0F5INY5</accession>
<dbReference type="STRING" id="927665.HMPREF1535_04694"/>
<proteinExistence type="predicted"/>
<dbReference type="GO" id="GO:0004850">
    <property type="term" value="F:uridine phosphorylase activity"/>
    <property type="evidence" value="ECO:0007669"/>
    <property type="project" value="UniProtKB-EC"/>
</dbReference>
<dbReference type="Gene3D" id="3.40.50.1580">
    <property type="entry name" value="Nucleoside phosphorylase domain"/>
    <property type="match status" value="1"/>
</dbReference>
<evidence type="ECO:0000256" key="2">
    <source>
        <dbReference type="ARBA" id="ARBA00021980"/>
    </source>
</evidence>
<evidence type="ECO:0000313" key="6">
    <source>
        <dbReference type="Proteomes" id="UP000033047"/>
    </source>
</evidence>
<dbReference type="PATRIC" id="fig|927665.4.peg.4814"/>
<reference evidence="5 6" key="1">
    <citation type="submission" date="2013-04" db="EMBL/GenBank/DDBJ databases">
        <title>The Genome Sequence of Parabacteroides goldsteinii DSM 19448.</title>
        <authorList>
            <consortium name="The Broad Institute Genomics Platform"/>
            <person name="Earl A."/>
            <person name="Ward D."/>
            <person name="Feldgarden M."/>
            <person name="Gevers D."/>
            <person name="Martens E."/>
            <person name="Sakamoto M."/>
            <person name="Benno Y."/>
            <person name="Song Y."/>
            <person name="Liu C."/>
            <person name="Lee J."/>
            <person name="Bolanos M."/>
            <person name="Vaisanen M.L."/>
            <person name="Finegold S.M."/>
            <person name="Walker B."/>
            <person name="Young S."/>
            <person name="Zeng Q."/>
            <person name="Gargeya S."/>
            <person name="Fitzgerald M."/>
            <person name="Haas B."/>
            <person name="Abouelleil A."/>
            <person name="Allen A.W."/>
            <person name="Alvarado L."/>
            <person name="Arachchi H.M."/>
            <person name="Berlin A.M."/>
            <person name="Chapman S.B."/>
            <person name="Gainer-Dewar J."/>
            <person name="Goldberg J."/>
            <person name="Griggs A."/>
            <person name="Gujja S."/>
            <person name="Hansen M."/>
            <person name="Howarth C."/>
            <person name="Imamovic A."/>
            <person name="Ireland A."/>
            <person name="Larimer J."/>
            <person name="McCowan C."/>
            <person name="Murphy C."/>
            <person name="Pearson M."/>
            <person name="Poon T.W."/>
            <person name="Priest M."/>
            <person name="Roberts A."/>
            <person name="Saif S."/>
            <person name="Shea T."/>
            <person name="Sisk P."/>
            <person name="Sykes S."/>
            <person name="Wortman J."/>
            <person name="Nusbaum C."/>
            <person name="Birren B."/>
        </authorList>
    </citation>
    <scope>NUCLEOTIDE SEQUENCE [LARGE SCALE GENOMIC DNA]</scope>
    <source>
        <strain evidence="5 6">DSM 19448</strain>
    </source>
</reference>
<dbReference type="GO" id="GO:0006152">
    <property type="term" value="P:purine nucleoside catabolic process"/>
    <property type="evidence" value="ECO:0007669"/>
    <property type="project" value="TreeGrafter"/>
</dbReference>
<feature type="domain" description="Nucleoside phosphorylase" evidence="4">
    <location>
        <begin position="30"/>
        <end position="266"/>
    </location>
</feature>
<dbReference type="PANTHER" id="PTHR43691:SF11">
    <property type="entry name" value="FI09636P-RELATED"/>
    <property type="match status" value="1"/>
</dbReference>
<dbReference type="AlphaFoldDB" id="A0A0F5INY5"/>
<dbReference type="Proteomes" id="UP000033047">
    <property type="component" value="Unassembled WGS sequence"/>
</dbReference>
<sequence>MRVIPESELIINADGSAFHLHLKPEQLADRVVLVGDPDRVSTVASYFDTQECEVSSREFHSITGTYKEKRITVVSHGIGTDNIDIVLNELDALANIDFSTRTVKPAFKQLTLVRVGTSGGLQPFVPVGTYVAAEKSIGFDGVIYFYANTERVRDTAFEAALKEQLDWKLSGLSPYVVPADHSLIEQITGNNIIRGVTIAANGFYGPQGRELRLPLADPKLNEKIEAFNYNGRQITNFEMESSSLAGLAALMGHRAMTVCCIIAGRVDKNMNTNYKGSLTGLIETVLERI</sequence>
<dbReference type="GO" id="GO:0004731">
    <property type="term" value="F:purine-nucleoside phosphorylase activity"/>
    <property type="evidence" value="ECO:0007669"/>
    <property type="project" value="TreeGrafter"/>
</dbReference>
<dbReference type="PANTHER" id="PTHR43691">
    <property type="entry name" value="URIDINE PHOSPHORYLASE"/>
    <property type="match status" value="1"/>
</dbReference>
<evidence type="ECO:0000259" key="4">
    <source>
        <dbReference type="Pfam" id="PF01048"/>
    </source>
</evidence>
<evidence type="ECO:0000313" key="5">
    <source>
        <dbReference type="EMBL" id="KKB47284.1"/>
    </source>
</evidence>
<organism evidence="5 6">
    <name type="scientific">Parabacteroides goldsteinii DSM 19448 = WAL 12034</name>
    <dbReference type="NCBI Taxonomy" id="927665"/>
    <lineage>
        <taxon>Bacteria</taxon>
        <taxon>Pseudomonadati</taxon>
        <taxon>Bacteroidota</taxon>
        <taxon>Bacteroidia</taxon>
        <taxon>Bacteroidales</taxon>
        <taxon>Tannerellaceae</taxon>
        <taxon>Parabacteroides</taxon>
    </lineage>
</organism>
<protein>
    <recommendedName>
        <fullName evidence="2">Uridine phosphorylase</fullName>
        <ecNumber evidence="1">2.4.2.3</ecNumber>
    </recommendedName>
</protein>
<comment type="catalytic activity">
    <reaction evidence="3">
        <text>uridine + phosphate = alpha-D-ribose 1-phosphate + uracil</text>
        <dbReference type="Rhea" id="RHEA:24388"/>
        <dbReference type="ChEBI" id="CHEBI:16704"/>
        <dbReference type="ChEBI" id="CHEBI:17568"/>
        <dbReference type="ChEBI" id="CHEBI:43474"/>
        <dbReference type="ChEBI" id="CHEBI:57720"/>
        <dbReference type="EC" id="2.4.2.3"/>
    </reaction>
</comment>
<dbReference type="HOGENOM" id="CLU_075954_0_0_10"/>
<evidence type="ECO:0000256" key="3">
    <source>
        <dbReference type="ARBA" id="ARBA00048447"/>
    </source>
</evidence>
<dbReference type="GO" id="GO:0005829">
    <property type="term" value="C:cytosol"/>
    <property type="evidence" value="ECO:0007669"/>
    <property type="project" value="TreeGrafter"/>
</dbReference>
<dbReference type="InterPro" id="IPR000845">
    <property type="entry name" value="Nucleoside_phosphorylase_d"/>
</dbReference>
<dbReference type="CDD" id="cd00436">
    <property type="entry name" value="UP_TbUP-like"/>
    <property type="match status" value="1"/>
</dbReference>
<evidence type="ECO:0000256" key="1">
    <source>
        <dbReference type="ARBA" id="ARBA00011888"/>
    </source>
</evidence>
<dbReference type="InterPro" id="IPR035994">
    <property type="entry name" value="Nucleoside_phosphorylase_sf"/>
</dbReference>
<dbReference type="EMBL" id="AQHV01000026">
    <property type="protein sequence ID" value="KKB47284.1"/>
    <property type="molecule type" value="Genomic_DNA"/>
</dbReference>
<comment type="caution">
    <text evidence="5">The sequence shown here is derived from an EMBL/GenBank/DDBJ whole genome shotgun (WGS) entry which is preliminary data.</text>
</comment>